<keyword evidence="10" id="KW-1185">Reference proteome</keyword>
<dbReference type="Pfam" id="PF00852">
    <property type="entry name" value="Glyco_transf_10"/>
    <property type="match status" value="1"/>
</dbReference>
<evidence type="ECO:0000256" key="1">
    <source>
        <dbReference type="ARBA" id="ARBA00004323"/>
    </source>
</evidence>
<dbReference type="Gene3D" id="3.40.50.11660">
    <property type="entry name" value="Glycosyl transferase family 10, C-terminal domain"/>
    <property type="match status" value="1"/>
</dbReference>
<dbReference type="Proteomes" id="UP001487740">
    <property type="component" value="Unassembled WGS sequence"/>
</dbReference>
<dbReference type="GO" id="GO:0032580">
    <property type="term" value="C:Golgi cisterna membrane"/>
    <property type="evidence" value="ECO:0007669"/>
    <property type="project" value="UniProtKB-SubCell"/>
</dbReference>
<gene>
    <name evidence="9" type="ORF">O3P69_018964</name>
</gene>
<evidence type="ECO:0000313" key="10">
    <source>
        <dbReference type="Proteomes" id="UP001487740"/>
    </source>
</evidence>
<keyword evidence="5 7" id="KW-0808">Transferase</keyword>
<proteinExistence type="inferred from homology"/>
<dbReference type="EMBL" id="JARAKH010006415">
    <property type="protein sequence ID" value="KAK8371714.1"/>
    <property type="molecule type" value="Genomic_DNA"/>
</dbReference>
<dbReference type="PANTHER" id="PTHR48438:SF1">
    <property type="entry name" value="ALPHA-(1,3)-FUCOSYLTRANSFERASE C-RELATED"/>
    <property type="match status" value="1"/>
</dbReference>
<keyword evidence="4 7" id="KW-0328">Glycosyltransferase</keyword>
<evidence type="ECO:0000256" key="7">
    <source>
        <dbReference type="RuleBase" id="RU003832"/>
    </source>
</evidence>
<comment type="caution">
    <text evidence="9">The sequence shown here is derived from an EMBL/GenBank/DDBJ whole genome shotgun (WGS) entry which is preliminary data.</text>
</comment>
<protein>
    <recommendedName>
        <fullName evidence="7">Fucosyltransferase</fullName>
        <ecNumber evidence="7">2.4.1.-</ecNumber>
    </recommendedName>
</protein>
<comment type="subcellular location">
    <subcellularLocation>
        <location evidence="1">Golgi apparatus membrane</location>
        <topology evidence="1">Single-pass type II membrane protein</topology>
    </subcellularLocation>
    <subcellularLocation>
        <location evidence="7">Golgi apparatus</location>
        <location evidence="7">Golgi stack membrane</location>
        <topology evidence="7">Single-pass type II membrane protein</topology>
    </subcellularLocation>
</comment>
<dbReference type="SUPFAM" id="SSF53756">
    <property type="entry name" value="UDP-Glycosyltransferase/glycogen phosphorylase"/>
    <property type="match status" value="1"/>
</dbReference>
<evidence type="ECO:0000256" key="4">
    <source>
        <dbReference type="ARBA" id="ARBA00022676"/>
    </source>
</evidence>
<dbReference type="InterPro" id="IPR001503">
    <property type="entry name" value="Glyco_trans_10"/>
</dbReference>
<dbReference type="PANTHER" id="PTHR48438">
    <property type="entry name" value="ALPHA-(1,3)-FUCOSYLTRANSFERASE C-RELATED"/>
    <property type="match status" value="1"/>
</dbReference>
<dbReference type="EC" id="2.4.1.-" evidence="7"/>
<reference evidence="9 10" key="1">
    <citation type="submission" date="2023-03" db="EMBL/GenBank/DDBJ databases">
        <title>High-quality genome of Scylla paramamosain provides insights in environmental adaptation.</title>
        <authorList>
            <person name="Zhang L."/>
        </authorList>
    </citation>
    <scope>NUCLEOTIDE SEQUENCE [LARGE SCALE GENOMIC DNA]</scope>
    <source>
        <strain evidence="9">LZ_2023a</strain>
        <tissue evidence="9">Muscle</tissue>
    </source>
</reference>
<evidence type="ECO:0000313" key="9">
    <source>
        <dbReference type="EMBL" id="KAK8371714.1"/>
    </source>
</evidence>
<dbReference type="InterPro" id="IPR038577">
    <property type="entry name" value="GT10-like_C_sf"/>
</dbReference>
<evidence type="ECO:0000256" key="2">
    <source>
        <dbReference type="ARBA" id="ARBA00004922"/>
    </source>
</evidence>
<dbReference type="AlphaFoldDB" id="A0AAW0S9N4"/>
<evidence type="ECO:0000256" key="6">
    <source>
        <dbReference type="ARBA" id="ARBA00023034"/>
    </source>
</evidence>
<organism evidence="9 10">
    <name type="scientific">Scylla paramamosain</name>
    <name type="common">Mud crab</name>
    <dbReference type="NCBI Taxonomy" id="85552"/>
    <lineage>
        <taxon>Eukaryota</taxon>
        <taxon>Metazoa</taxon>
        <taxon>Ecdysozoa</taxon>
        <taxon>Arthropoda</taxon>
        <taxon>Crustacea</taxon>
        <taxon>Multicrustacea</taxon>
        <taxon>Malacostraca</taxon>
        <taxon>Eumalacostraca</taxon>
        <taxon>Eucarida</taxon>
        <taxon>Decapoda</taxon>
        <taxon>Pleocyemata</taxon>
        <taxon>Brachyura</taxon>
        <taxon>Eubrachyura</taxon>
        <taxon>Portunoidea</taxon>
        <taxon>Portunidae</taxon>
        <taxon>Portuninae</taxon>
        <taxon>Scylla</taxon>
    </lineage>
</organism>
<accession>A0AAW0S9N4</accession>
<name>A0AAW0S9N4_SCYPA</name>
<dbReference type="GO" id="GO:0000139">
    <property type="term" value="C:Golgi membrane"/>
    <property type="evidence" value="ECO:0007669"/>
    <property type="project" value="UniProtKB-SubCell"/>
</dbReference>
<keyword evidence="7" id="KW-0812">Transmembrane</keyword>
<comment type="similarity">
    <text evidence="3 7">Belongs to the glycosyltransferase 10 family.</text>
</comment>
<dbReference type="GO" id="GO:0008417">
    <property type="term" value="F:fucosyltransferase activity"/>
    <property type="evidence" value="ECO:0007669"/>
    <property type="project" value="InterPro"/>
</dbReference>
<evidence type="ECO:0000256" key="3">
    <source>
        <dbReference type="ARBA" id="ARBA00008919"/>
    </source>
</evidence>
<comment type="pathway">
    <text evidence="2">Protein modification; protein glycosylation.</text>
</comment>
<evidence type="ECO:0000259" key="8">
    <source>
        <dbReference type="Pfam" id="PF00852"/>
    </source>
</evidence>
<evidence type="ECO:0000256" key="5">
    <source>
        <dbReference type="ARBA" id="ARBA00022679"/>
    </source>
</evidence>
<dbReference type="InterPro" id="IPR055270">
    <property type="entry name" value="Glyco_tran_10_C"/>
</dbReference>
<feature type="domain" description="Fucosyltransferase C-terminal" evidence="8">
    <location>
        <begin position="28"/>
        <end position="89"/>
    </location>
</feature>
<keyword evidence="7" id="KW-0472">Membrane</keyword>
<sequence>MTYRQDSDVVLPYGLLLPSASLLHTGLDYITEKFYQALTLEVVPVVLGGGPYEDIAPPHSYVDALAFPSPKHLAKYLKEVANDRDAYNR</sequence>
<keyword evidence="6 7" id="KW-0333">Golgi apparatus</keyword>